<keyword evidence="7" id="KW-0375">Hydrogen ion transport</keyword>
<feature type="repeat" description="PPR" evidence="13">
    <location>
        <begin position="376"/>
        <end position="410"/>
    </location>
</feature>
<evidence type="ECO:0000256" key="10">
    <source>
        <dbReference type="ARBA" id="ARBA00023065"/>
    </source>
</evidence>
<evidence type="ECO:0008006" key="16">
    <source>
        <dbReference type="Google" id="ProtNLM"/>
    </source>
</evidence>
<keyword evidence="5" id="KW-0812">Transmembrane</keyword>
<dbReference type="EMBL" id="UZAU01000246">
    <property type="status" value="NOT_ANNOTATED_CDS"/>
    <property type="molecule type" value="Genomic_DNA"/>
</dbReference>
<reference evidence="14" key="2">
    <citation type="submission" date="2021-03" db="UniProtKB">
        <authorList>
            <consortium name="EnsemblPlants"/>
        </authorList>
    </citation>
    <scope>IDENTIFICATION</scope>
</reference>
<dbReference type="GO" id="GO:0003723">
    <property type="term" value="F:RNA binding"/>
    <property type="evidence" value="ECO:0007669"/>
    <property type="project" value="InterPro"/>
</dbReference>
<dbReference type="AlphaFoldDB" id="A0A803P5U6"/>
<proteinExistence type="inferred from homology"/>
<dbReference type="GO" id="GO:0015297">
    <property type="term" value="F:antiporter activity"/>
    <property type="evidence" value="ECO:0007669"/>
    <property type="project" value="UniProtKB-KW"/>
</dbReference>
<dbReference type="Pfam" id="PF20431">
    <property type="entry name" value="E_motif"/>
    <property type="match status" value="1"/>
</dbReference>
<evidence type="ECO:0000256" key="8">
    <source>
        <dbReference type="ARBA" id="ARBA00022958"/>
    </source>
</evidence>
<evidence type="ECO:0000313" key="14">
    <source>
        <dbReference type="EnsemblPlants" id="cds.evm.model.03.158"/>
    </source>
</evidence>
<evidence type="ECO:0000256" key="3">
    <source>
        <dbReference type="ARBA" id="ARBA00022449"/>
    </source>
</evidence>
<keyword evidence="8" id="KW-0630">Potassium</keyword>
<dbReference type="PANTHER" id="PTHR47926:SF347">
    <property type="entry name" value="PENTATRICOPEPTIDE REPEAT-CONTAINING PROTEIN"/>
    <property type="match status" value="1"/>
</dbReference>
<accession>A0A803P5U6</accession>
<keyword evidence="9" id="KW-1133">Transmembrane helix</keyword>
<reference evidence="14" key="1">
    <citation type="submission" date="2018-11" db="EMBL/GenBank/DDBJ databases">
        <authorList>
            <person name="Grassa J C."/>
        </authorList>
    </citation>
    <scope>NUCLEOTIDE SEQUENCE [LARGE SCALE GENOMIC DNA]</scope>
</reference>
<dbReference type="Pfam" id="PF01535">
    <property type="entry name" value="PPR"/>
    <property type="match status" value="2"/>
</dbReference>
<evidence type="ECO:0000256" key="11">
    <source>
        <dbReference type="ARBA" id="ARBA00023136"/>
    </source>
</evidence>
<dbReference type="InterPro" id="IPR046848">
    <property type="entry name" value="E_motif"/>
</dbReference>
<evidence type="ECO:0000256" key="12">
    <source>
        <dbReference type="ARBA" id="ARBA00043980"/>
    </source>
</evidence>
<dbReference type="Gene3D" id="1.25.40.10">
    <property type="entry name" value="Tetratricopeptide repeat domain"/>
    <property type="match status" value="5"/>
</dbReference>
<keyword evidence="4" id="KW-0633">Potassium transport</keyword>
<keyword evidence="6" id="KW-0677">Repeat</keyword>
<name>A0A803P5U6_CANSA</name>
<evidence type="ECO:0000256" key="9">
    <source>
        <dbReference type="ARBA" id="ARBA00022989"/>
    </source>
</evidence>
<protein>
    <recommendedName>
        <fullName evidence="16">Chloroplast envelope membrane protein</fullName>
    </recommendedName>
</protein>
<dbReference type="GO" id="GO:1902600">
    <property type="term" value="P:proton transmembrane transport"/>
    <property type="evidence" value="ECO:0007669"/>
    <property type="project" value="UniProtKB-KW"/>
</dbReference>
<dbReference type="GO" id="GO:0006813">
    <property type="term" value="P:potassium ion transport"/>
    <property type="evidence" value="ECO:0007669"/>
    <property type="project" value="UniProtKB-KW"/>
</dbReference>
<dbReference type="InterPro" id="IPR011990">
    <property type="entry name" value="TPR-like_helical_dom_sf"/>
</dbReference>
<comment type="similarity">
    <text evidence="12">Belongs to the CemA family.</text>
</comment>
<dbReference type="FunFam" id="1.25.40.10:FF:000090">
    <property type="entry name" value="Pentatricopeptide repeat-containing protein, chloroplastic"/>
    <property type="match status" value="1"/>
</dbReference>
<keyword evidence="15" id="KW-1185">Reference proteome</keyword>
<dbReference type="Gramene" id="evm.model.03.158">
    <property type="protein sequence ID" value="cds.evm.model.03.158"/>
    <property type="gene ID" value="evm.TU.03.158"/>
</dbReference>
<dbReference type="GO" id="GO:0009451">
    <property type="term" value="P:RNA modification"/>
    <property type="evidence" value="ECO:0007669"/>
    <property type="project" value="InterPro"/>
</dbReference>
<feature type="repeat" description="PPR" evidence="13">
    <location>
        <begin position="68"/>
        <end position="102"/>
    </location>
</feature>
<dbReference type="PROSITE" id="PS51375">
    <property type="entry name" value="PPR"/>
    <property type="match status" value="5"/>
</dbReference>
<comment type="subcellular location">
    <subcellularLocation>
        <location evidence="1">Membrane</location>
        <topology evidence="1">Multi-pass membrane protein</topology>
    </subcellularLocation>
</comment>
<dbReference type="InterPro" id="IPR046960">
    <property type="entry name" value="PPR_At4g14850-like_plant"/>
</dbReference>
<evidence type="ECO:0000256" key="5">
    <source>
        <dbReference type="ARBA" id="ARBA00022692"/>
    </source>
</evidence>
<evidence type="ECO:0000256" key="4">
    <source>
        <dbReference type="ARBA" id="ARBA00022538"/>
    </source>
</evidence>
<feature type="repeat" description="PPR" evidence="13">
    <location>
        <begin position="411"/>
        <end position="445"/>
    </location>
</feature>
<dbReference type="NCBIfam" id="TIGR00756">
    <property type="entry name" value="PPR"/>
    <property type="match status" value="4"/>
</dbReference>
<dbReference type="Pfam" id="PF13041">
    <property type="entry name" value="PPR_2"/>
    <property type="match status" value="3"/>
</dbReference>
<evidence type="ECO:0000256" key="7">
    <source>
        <dbReference type="ARBA" id="ARBA00022781"/>
    </source>
</evidence>
<dbReference type="GO" id="GO:0016020">
    <property type="term" value="C:membrane"/>
    <property type="evidence" value="ECO:0007669"/>
    <property type="project" value="UniProtKB-SubCell"/>
</dbReference>
<evidence type="ECO:0000313" key="15">
    <source>
        <dbReference type="Proteomes" id="UP000596661"/>
    </source>
</evidence>
<evidence type="ECO:0000256" key="6">
    <source>
        <dbReference type="ARBA" id="ARBA00022737"/>
    </source>
</evidence>
<organism evidence="14 15">
    <name type="scientific">Cannabis sativa</name>
    <name type="common">Hemp</name>
    <name type="synonym">Marijuana</name>
    <dbReference type="NCBI Taxonomy" id="3483"/>
    <lineage>
        <taxon>Eukaryota</taxon>
        <taxon>Viridiplantae</taxon>
        <taxon>Streptophyta</taxon>
        <taxon>Embryophyta</taxon>
        <taxon>Tracheophyta</taxon>
        <taxon>Spermatophyta</taxon>
        <taxon>Magnoliopsida</taxon>
        <taxon>eudicotyledons</taxon>
        <taxon>Gunneridae</taxon>
        <taxon>Pentapetalae</taxon>
        <taxon>rosids</taxon>
        <taxon>fabids</taxon>
        <taxon>Rosales</taxon>
        <taxon>Cannabaceae</taxon>
        <taxon>Cannabis</taxon>
    </lineage>
</organism>
<evidence type="ECO:0000256" key="2">
    <source>
        <dbReference type="ARBA" id="ARBA00022448"/>
    </source>
</evidence>
<dbReference type="OMA" id="ACYINLL"/>
<dbReference type="InterPro" id="IPR004282">
    <property type="entry name" value="CemA"/>
</dbReference>
<dbReference type="Proteomes" id="UP000596661">
    <property type="component" value="Chromosome 3"/>
</dbReference>
<dbReference type="Pfam" id="PF03040">
    <property type="entry name" value="CemA"/>
    <property type="match status" value="1"/>
</dbReference>
<feature type="repeat" description="PPR" evidence="13">
    <location>
        <begin position="274"/>
        <end position="309"/>
    </location>
</feature>
<dbReference type="InterPro" id="IPR002885">
    <property type="entry name" value="PPR_rpt"/>
</dbReference>
<feature type="repeat" description="PPR" evidence="13">
    <location>
        <begin position="171"/>
        <end position="205"/>
    </location>
</feature>
<dbReference type="PANTHER" id="PTHR47926">
    <property type="entry name" value="PENTATRICOPEPTIDE REPEAT-CONTAINING PROTEIN"/>
    <property type="match status" value="1"/>
</dbReference>
<keyword evidence="10" id="KW-0406">Ion transport</keyword>
<keyword evidence="3" id="KW-0050">Antiport</keyword>
<dbReference type="EnsemblPlants" id="evm.model.03.158">
    <property type="protein sequence ID" value="cds.evm.model.03.158"/>
    <property type="gene ID" value="evm.TU.03.158"/>
</dbReference>
<evidence type="ECO:0000256" key="13">
    <source>
        <dbReference type="PROSITE-ProRule" id="PRU00708"/>
    </source>
</evidence>
<sequence>MMVVELEVVELKVHIHCKACEKDVRKALCKIKGSVSDSVVSNSLISMYAKSSNLCAARKVFDTMPCRDTISWNSIINCFIQNGHSSNALQMLKRMYLCGFVPKPELLAGVLSVCARLQRLRLGRKIHAVVVTDGRINEESVFLSTALLDLYFKCHCSTMALHVFNRMAMKNEVTWTSMISGCVANGDYDMAMCCLRAMQVEGMKPNRVTLIAILPVCAHLGCLKYGKEIHGHAFRHGFDSDPHCSAALMHMYCMSREASSPAAQLIFERSTVRDVVMWSLIIGSYAKQHGHEAKAIKLFNQMQEHGIEPNSVTLLAVISACTSLSSLDLASLIHGYALKSGVTLDISIGNALTNMYAKCGGLEAAHRVFVEMPTKDSISWSTLIDGYGLHGGGEQALELFHEMEETGVKTDEITFLSVLSACNHAGLVEEGREIFHRLMKNNDEIRLTMEHYACYIDLLGRSGKIEDACEVLKAIPMKASTRIWTSLISNCKLHGRMEVAEMLAHQMVESEAEDGAANHTLLSMVYAESGNWCGVEEVRKAMVVKRLKKCQGLSQIQAWKRRAEAIVELREAQEDRRNEDSRSWEDWLATDLGEQRGDSDRDLDWDYNNGGTGSGVLIIVPWALDFVLHDYVLMPFLKRYVEKVPLAAQILDVRRTQKLEIVEELKMEKARLQLEVEIGKAPPLNDDQLWWELRDKALELREERRLENRGAFANIWSDMAFGISVFILLYFNQSQVALLKFTGYKIINNISDTGKAFLIILITDIFLGYHSESGWQTLVEIIVEHYGVEVDQATITIFICLVPVVIDACVKLWVPFSSSSSLLFGLGWLGF</sequence>
<keyword evidence="11" id="KW-0472">Membrane</keyword>
<evidence type="ECO:0000256" key="1">
    <source>
        <dbReference type="ARBA" id="ARBA00004141"/>
    </source>
</evidence>
<keyword evidence="2" id="KW-0813">Transport</keyword>